<keyword evidence="2" id="KW-0732">Signal</keyword>
<feature type="signal peptide" evidence="2">
    <location>
        <begin position="1"/>
        <end position="17"/>
    </location>
</feature>
<keyword evidence="4" id="KW-1185">Reference proteome</keyword>
<feature type="compositionally biased region" description="Basic and acidic residues" evidence="1">
    <location>
        <begin position="109"/>
        <end position="119"/>
    </location>
</feature>
<sequence>MALELWVSAQVLWRAFCAVRVTRTSSLQLITGDERDRQVVGCSWPHATRLPPAPSRTGNNEAVHIGPTADDPPGSARRVPQPAVVSNAGGRQAGNDERGLTAITSSYMTHDDGSREPIARRHSGLAIRRGPP</sequence>
<dbReference type="InParanoid" id="A0A136IPA3"/>
<feature type="region of interest" description="Disordered" evidence="1">
    <location>
        <begin position="45"/>
        <end position="132"/>
    </location>
</feature>
<dbReference type="Proteomes" id="UP000070501">
    <property type="component" value="Unassembled WGS sequence"/>
</dbReference>
<evidence type="ECO:0008006" key="5">
    <source>
        <dbReference type="Google" id="ProtNLM"/>
    </source>
</evidence>
<accession>A0A136IPA3</accession>
<proteinExistence type="predicted"/>
<dbReference type="AlphaFoldDB" id="A0A136IPA3"/>
<reference evidence="4" key="1">
    <citation type="submission" date="2016-02" db="EMBL/GenBank/DDBJ databases">
        <title>Draft genome sequence of Microdochium bolleyi, a fungal endophyte of beachgrass.</title>
        <authorList>
            <consortium name="DOE Joint Genome Institute"/>
            <person name="David A.S."/>
            <person name="May G."/>
            <person name="Haridas S."/>
            <person name="Lim J."/>
            <person name="Wang M."/>
            <person name="Labutti K."/>
            <person name="Lipzen A."/>
            <person name="Barry K."/>
            <person name="Grigoriev I.V."/>
        </authorList>
    </citation>
    <scope>NUCLEOTIDE SEQUENCE [LARGE SCALE GENOMIC DNA]</scope>
    <source>
        <strain evidence="4">J235TASD1</strain>
    </source>
</reference>
<name>A0A136IPA3_9PEZI</name>
<feature type="chain" id="PRO_5007292910" description="Secreted protein" evidence="2">
    <location>
        <begin position="18"/>
        <end position="132"/>
    </location>
</feature>
<evidence type="ECO:0000256" key="1">
    <source>
        <dbReference type="SAM" id="MobiDB-lite"/>
    </source>
</evidence>
<dbReference type="EMBL" id="KQ964266">
    <property type="protein sequence ID" value="KXJ86698.1"/>
    <property type="molecule type" value="Genomic_DNA"/>
</dbReference>
<gene>
    <name evidence="3" type="ORF">Micbo1qcDRAFT_179670</name>
</gene>
<evidence type="ECO:0000313" key="3">
    <source>
        <dbReference type="EMBL" id="KXJ86698.1"/>
    </source>
</evidence>
<protein>
    <recommendedName>
        <fullName evidence="5">Secreted protein</fullName>
    </recommendedName>
</protein>
<evidence type="ECO:0000256" key="2">
    <source>
        <dbReference type="SAM" id="SignalP"/>
    </source>
</evidence>
<organism evidence="3 4">
    <name type="scientific">Microdochium bolleyi</name>
    <dbReference type="NCBI Taxonomy" id="196109"/>
    <lineage>
        <taxon>Eukaryota</taxon>
        <taxon>Fungi</taxon>
        <taxon>Dikarya</taxon>
        <taxon>Ascomycota</taxon>
        <taxon>Pezizomycotina</taxon>
        <taxon>Sordariomycetes</taxon>
        <taxon>Xylariomycetidae</taxon>
        <taxon>Xylariales</taxon>
        <taxon>Microdochiaceae</taxon>
        <taxon>Microdochium</taxon>
    </lineage>
</organism>
<evidence type="ECO:0000313" key="4">
    <source>
        <dbReference type="Proteomes" id="UP000070501"/>
    </source>
</evidence>